<dbReference type="PROSITE" id="PS51257">
    <property type="entry name" value="PROKAR_LIPOPROTEIN"/>
    <property type="match status" value="1"/>
</dbReference>
<evidence type="ECO:0000259" key="5">
    <source>
        <dbReference type="PROSITE" id="PS51352"/>
    </source>
</evidence>
<keyword evidence="2" id="KW-0201">Cytochrome c-type biogenesis</keyword>
<evidence type="ECO:0000256" key="2">
    <source>
        <dbReference type="ARBA" id="ARBA00022748"/>
    </source>
</evidence>
<sequence length="389" mass="44308">MKNFRKFGTMLIGVCSMISCTSNPDGFIIEGDVEGLPDGTVVQLYPVCHESSGPIATDTLQDGKFLFEGQVEEPLAARLIVKDGYGSTSLMLSKGKQTLTGQITSQKQENNVSYDFQQVDLSGSELTDRYRSLMEVRNKLDSIYNEKSKRYEQIYAAVNAARQKQNQTLIDSLLQCAEYKEAVRADSLFFVKVKDSYHKVIMDNKDSFWGPLMLISLTTYLTEADSTWYKEFSQEAQNSYYGKMVKNEIWPAEKKGLQAPDFQVTASNGEQTSLKELSANKKYILIDFWASWCKPCRKEIPNLKKLYELYAAKGFQIISISIDKKEKEWQKALDEEQLSWPNFLDNGEVASLYKVKFIPTMYLIDEQGTIVCENLKGEELSNKLAELFK</sequence>
<keyword evidence="3" id="KW-1015">Disulfide bond</keyword>
<proteinExistence type="predicted"/>
<gene>
    <name evidence="6" type="ORF">NW209_07925</name>
</gene>
<dbReference type="RefSeq" id="WP_022339742.1">
    <property type="nucleotide sequence ID" value="NZ_JANRHJ010000008.1"/>
</dbReference>
<dbReference type="GO" id="GO:0016491">
    <property type="term" value="F:oxidoreductase activity"/>
    <property type="evidence" value="ECO:0007669"/>
    <property type="project" value="InterPro"/>
</dbReference>
<dbReference type="InterPro" id="IPR050553">
    <property type="entry name" value="Thioredoxin_ResA/DsbE_sf"/>
</dbReference>
<dbReference type="SUPFAM" id="SSF52833">
    <property type="entry name" value="Thioredoxin-like"/>
    <property type="match status" value="1"/>
</dbReference>
<accession>A0AAW5N5C5</accession>
<dbReference type="InterPro" id="IPR025380">
    <property type="entry name" value="DUF4369"/>
</dbReference>
<dbReference type="PANTHER" id="PTHR42852:SF6">
    <property type="entry name" value="THIOL:DISULFIDE INTERCHANGE PROTEIN DSBE"/>
    <property type="match status" value="1"/>
</dbReference>
<feature type="domain" description="Thioredoxin" evidence="5">
    <location>
        <begin position="253"/>
        <end position="389"/>
    </location>
</feature>
<dbReference type="Pfam" id="PF14289">
    <property type="entry name" value="DUF4369"/>
    <property type="match status" value="1"/>
</dbReference>
<keyword evidence="4" id="KW-0676">Redox-active center</keyword>
<dbReference type="AlphaFoldDB" id="A0AAW5N5C5"/>
<keyword evidence="7" id="KW-1185">Reference proteome</keyword>
<evidence type="ECO:0000256" key="4">
    <source>
        <dbReference type="ARBA" id="ARBA00023284"/>
    </source>
</evidence>
<protein>
    <submittedName>
        <fullName evidence="6">AhpC/TSA family protein</fullName>
    </submittedName>
</protein>
<dbReference type="InterPro" id="IPR013766">
    <property type="entry name" value="Thioredoxin_domain"/>
</dbReference>
<dbReference type="GO" id="GO:0030313">
    <property type="term" value="C:cell envelope"/>
    <property type="evidence" value="ECO:0007669"/>
    <property type="project" value="UniProtKB-SubCell"/>
</dbReference>
<organism evidence="6 7">
    <name type="scientific">Phocaeicola barnesiae</name>
    <dbReference type="NCBI Taxonomy" id="376804"/>
    <lineage>
        <taxon>Bacteria</taxon>
        <taxon>Pseudomonadati</taxon>
        <taxon>Bacteroidota</taxon>
        <taxon>Bacteroidia</taxon>
        <taxon>Bacteroidales</taxon>
        <taxon>Bacteroidaceae</taxon>
        <taxon>Phocaeicola</taxon>
    </lineage>
</organism>
<dbReference type="GO" id="GO:0016209">
    <property type="term" value="F:antioxidant activity"/>
    <property type="evidence" value="ECO:0007669"/>
    <property type="project" value="InterPro"/>
</dbReference>
<reference evidence="6 7" key="1">
    <citation type="submission" date="2022-08" db="EMBL/GenBank/DDBJ databases">
        <authorList>
            <person name="Zeman M."/>
            <person name="Kubasova T."/>
        </authorList>
    </citation>
    <scope>NUCLEOTIDE SEQUENCE [LARGE SCALE GENOMIC DNA]</scope>
    <source>
        <strain evidence="6 7">ET62</strain>
    </source>
</reference>
<dbReference type="EMBL" id="JANRHJ010000008">
    <property type="protein sequence ID" value="MCR8873940.1"/>
    <property type="molecule type" value="Genomic_DNA"/>
</dbReference>
<evidence type="ECO:0000256" key="1">
    <source>
        <dbReference type="ARBA" id="ARBA00004196"/>
    </source>
</evidence>
<dbReference type="InterPro" id="IPR000866">
    <property type="entry name" value="AhpC/TSA"/>
</dbReference>
<dbReference type="PANTHER" id="PTHR42852">
    <property type="entry name" value="THIOL:DISULFIDE INTERCHANGE PROTEIN DSBE"/>
    <property type="match status" value="1"/>
</dbReference>
<dbReference type="InterPro" id="IPR036249">
    <property type="entry name" value="Thioredoxin-like_sf"/>
</dbReference>
<evidence type="ECO:0000313" key="6">
    <source>
        <dbReference type="EMBL" id="MCR8873940.1"/>
    </source>
</evidence>
<dbReference type="GO" id="GO:0017004">
    <property type="term" value="P:cytochrome complex assembly"/>
    <property type="evidence" value="ECO:0007669"/>
    <property type="project" value="UniProtKB-KW"/>
</dbReference>
<dbReference type="Gene3D" id="3.40.30.10">
    <property type="entry name" value="Glutaredoxin"/>
    <property type="match status" value="1"/>
</dbReference>
<dbReference type="CDD" id="cd02966">
    <property type="entry name" value="TlpA_like_family"/>
    <property type="match status" value="1"/>
</dbReference>
<comment type="caution">
    <text evidence="6">The sequence shown here is derived from an EMBL/GenBank/DDBJ whole genome shotgun (WGS) entry which is preliminary data.</text>
</comment>
<dbReference type="PROSITE" id="PS51352">
    <property type="entry name" value="THIOREDOXIN_2"/>
    <property type="match status" value="1"/>
</dbReference>
<comment type="subcellular location">
    <subcellularLocation>
        <location evidence="1">Cell envelope</location>
    </subcellularLocation>
</comment>
<evidence type="ECO:0000256" key="3">
    <source>
        <dbReference type="ARBA" id="ARBA00023157"/>
    </source>
</evidence>
<evidence type="ECO:0000313" key="7">
    <source>
        <dbReference type="Proteomes" id="UP001204579"/>
    </source>
</evidence>
<dbReference type="Pfam" id="PF00578">
    <property type="entry name" value="AhpC-TSA"/>
    <property type="match status" value="1"/>
</dbReference>
<dbReference type="Proteomes" id="UP001204579">
    <property type="component" value="Unassembled WGS sequence"/>
</dbReference>
<name>A0AAW5N5C5_9BACT</name>